<evidence type="ECO:0000259" key="2">
    <source>
        <dbReference type="Pfam" id="PF20742"/>
    </source>
</evidence>
<evidence type="ECO:0000313" key="3">
    <source>
        <dbReference type="Proteomes" id="UP000694844"/>
    </source>
</evidence>
<dbReference type="PANTHER" id="PTHR34830">
    <property type="entry name" value="SIMILAR TO HYPOTHETICAL PROTEIN MGC34837"/>
    <property type="match status" value="1"/>
</dbReference>
<dbReference type="RefSeq" id="XP_022315031.1">
    <property type="nucleotide sequence ID" value="XM_022459323.1"/>
</dbReference>
<dbReference type="Gene3D" id="1.10.238.10">
    <property type="entry name" value="EF-hand"/>
    <property type="match status" value="1"/>
</dbReference>
<organism evidence="3 4">
    <name type="scientific">Crassostrea virginica</name>
    <name type="common">Eastern oyster</name>
    <dbReference type="NCBI Taxonomy" id="6565"/>
    <lineage>
        <taxon>Eukaryota</taxon>
        <taxon>Metazoa</taxon>
        <taxon>Spiralia</taxon>
        <taxon>Lophotrochozoa</taxon>
        <taxon>Mollusca</taxon>
        <taxon>Bivalvia</taxon>
        <taxon>Autobranchia</taxon>
        <taxon>Pteriomorphia</taxon>
        <taxon>Ostreida</taxon>
        <taxon>Ostreoidea</taxon>
        <taxon>Ostreidae</taxon>
        <taxon>Crassostrea</taxon>
    </lineage>
</organism>
<feature type="region of interest" description="Disordered" evidence="1">
    <location>
        <begin position="236"/>
        <end position="344"/>
    </location>
</feature>
<dbReference type="Proteomes" id="UP000694844">
    <property type="component" value="Chromosome 2"/>
</dbReference>
<feature type="region of interest" description="Disordered" evidence="1">
    <location>
        <begin position="605"/>
        <end position="654"/>
    </location>
</feature>
<name>A0A8B8CKX4_CRAVI</name>
<feature type="compositionally biased region" description="Polar residues" evidence="1">
    <location>
        <begin position="629"/>
        <end position="649"/>
    </location>
</feature>
<dbReference type="PANTHER" id="PTHR34830:SF1">
    <property type="entry name" value="GENE 12695-RELATED"/>
    <property type="match status" value="1"/>
</dbReference>
<feature type="compositionally biased region" description="Polar residues" evidence="1">
    <location>
        <begin position="240"/>
        <end position="259"/>
    </location>
</feature>
<evidence type="ECO:0000313" key="4">
    <source>
        <dbReference type="RefSeq" id="XP_022315031.1"/>
    </source>
</evidence>
<dbReference type="OrthoDB" id="9989690at2759"/>
<accession>A0A8B8CKX4</accession>
<gene>
    <name evidence="4" type="primary">LOC111119297</name>
</gene>
<feature type="domain" description="DUF5580" evidence="2">
    <location>
        <begin position="501"/>
        <end position="581"/>
    </location>
</feature>
<protein>
    <submittedName>
        <fullName evidence="4">Uncharacterized protein LOC111119297 isoform X1</fullName>
    </submittedName>
</protein>
<dbReference type="KEGG" id="cvn:111119297"/>
<dbReference type="SUPFAM" id="SSF47473">
    <property type="entry name" value="EF-hand"/>
    <property type="match status" value="1"/>
</dbReference>
<reference evidence="4" key="1">
    <citation type="submission" date="2025-08" db="UniProtKB">
        <authorList>
            <consortium name="RefSeq"/>
        </authorList>
    </citation>
    <scope>IDENTIFICATION</scope>
    <source>
        <tissue evidence="4">Whole sample</tissue>
    </source>
</reference>
<sequence length="800" mass="93061">MSAVVRDVWRYHHWPTRKDFWTRQYTSPGILTHRSAPEVSPQGVSGDYVGYDSKISPQNLERVRYHHWPERRHKRNPIWDNESLRTKYVPPTIQESPRNNPVPRIKPTEPRYREAPARQSERQEYDFMHSNNITTLTAPFGTNDTPNISYKIIASKPVHVIESLQPQRVQDNTVYTGPRIHNLDGVTIKPNQVNPRVLNEKVKGYYSAQQHDVSNDENYTGLPKILTLDQFSSHVHGKPTYSNPVTQRGQRPDSKTLNPYPNLPPIEANRGKNQRSTVFEKEAWIPSTDPDPKLSTETEYKQHFEPGRPHSERYEPTYQNNNPSDFLHQNGDRKAYSEVGGPTMERSFKNSMLQMLPPEPFLPSDPVKYTPDQRQRLLDLTAEEMRGVTTDRLKGAYHLLSRIDRQLNGLCQFENVKDILRQERADPSEDTLRLIAAMCVIPKVQNMVNYEEVITFLNEAVRLTQNGPSDSSRHQYYQPGGAHVKNISIPREKETALLLQKTAQQLGTSKIDIESLTRTFQFYDNERTEMLSANEIKNVLFDNKIQLTESLIDDILAKMTDANRDGKYNWRRFVDFLERVQPAKTGLEITYNKRPLEYAKQYPQPVESWPRARESPRYSSPPPAAPANQYGQRSPLSPRKNMSYSNSPRPGNDIWRKIQDIEDEINNLEQNNQTNKNRQNQKDINHRISTVQDEINELEFSNKFLRQGLESNARGDSWEAKLIQLAGQLYRLNETRYRSSGLLPFETIVDQTTKYNENARMGLPYDVIYRLAQRHSNDRNQVDIDRYLNDLGNDRTWYMK</sequence>
<dbReference type="Pfam" id="PF20742">
    <property type="entry name" value="DUF5580_M"/>
    <property type="match status" value="1"/>
</dbReference>
<proteinExistence type="predicted"/>
<keyword evidence="3" id="KW-1185">Reference proteome</keyword>
<dbReference type="InterPro" id="IPR011992">
    <property type="entry name" value="EF-hand-dom_pair"/>
</dbReference>
<feature type="compositionally biased region" description="Basic and acidic residues" evidence="1">
    <location>
        <begin position="290"/>
        <end position="315"/>
    </location>
</feature>
<evidence type="ECO:0000256" key="1">
    <source>
        <dbReference type="SAM" id="MobiDB-lite"/>
    </source>
</evidence>
<feature type="compositionally biased region" description="Basic and acidic residues" evidence="1">
    <location>
        <begin position="106"/>
        <end position="121"/>
    </location>
</feature>
<dbReference type="AlphaFoldDB" id="A0A8B8CKX4"/>
<feature type="region of interest" description="Disordered" evidence="1">
    <location>
        <begin position="91"/>
        <end position="121"/>
    </location>
</feature>
<dbReference type="InterPro" id="IPR049246">
    <property type="entry name" value="DUF5580_M"/>
</dbReference>
<dbReference type="GeneID" id="111119297"/>
<dbReference type="InterPro" id="IPR040774">
    <property type="entry name" value="DUF5580"/>
</dbReference>